<feature type="non-terminal residue" evidence="2">
    <location>
        <position position="1"/>
    </location>
</feature>
<sequence>TSPNLRLAPDVKNVDTLAEGALVTTILLQLEGGVVELDADSAVLAGSSCEVLGVGESVIFGEASHNRSGEGEGRRIDLSCWGPNCDGGYDIATTHKPGHAGIQVDTANEGGNGVDGARSLWVRDADVEGAGNLPDAGRARKTGSEAVKCNDDSLVVVAKDGVDRGWGTPKAGRKDFTGELDTLSQHGGRE</sequence>
<gene>
    <name evidence="2" type="ORF">QBC36DRAFT_196530</name>
</gene>
<dbReference type="EMBL" id="MU866405">
    <property type="protein sequence ID" value="KAK4172644.1"/>
    <property type="molecule type" value="Genomic_DNA"/>
</dbReference>
<dbReference type="AlphaFoldDB" id="A0AAN7A492"/>
<organism evidence="2 3">
    <name type="scientific">Triangularia setosa</name>
    <dbReference type="NCBI Taxonomy" id="2587417"/>
    <lineage>
        <taxon>Eukaryota</taxon>
        <taxon>Fungi</taxon>
        <taxon>Dikarya</taxon>
        <taxon>Ascomycota</taxon>
        <taxon>Pezizomycotina</taxon>
        <taxon>Sordariomycetes</taxon>
        <taxon>Sordariomycetidae</taxon>
        <taxon>Sordariales</taxon>
        <taxon>Podosporaceae</taxon>
        <taxon>Triangularia</taxon>
    </lineage>
</organism>
<evidence type="ECO:0000313" key="2">
    <source>
        <dbReference type="EMBL" id="KAK4172644.1"/>
    </source>
</evidence>
<keyword evidence="3" id="KW-1185">Reference proteome</keyword>
<evidence type="ECO:0000313" key="3">
    <source>
        <dbReference type="Proteomes" id="UP001302321"/>
    </source>
</evidence>
<proteinExistence type="predicted"/>
<dbReference type="Proteomes" id="UP001302321">
    <property type="component" value="Unassembled WGS sequence"/>
</dbReference>
<feature type="region of interest" description="Disordered" evidence="1">
    <location>
        <begin position="164"/>
        <end position="190"/>
    </location>
</feature>
<reference evidence="2" key="1">
    <citation type="journal article" date="2023" name="Mol. Phylogenet. Evol.">
        <title>Genome-scale phylogeny and comparative genomics of the fungal order Sordariales.</title>
        <authorList>
            <person name="Hensen N."/>
            <person name="Bonometti L."/>
            <person name="Westerberg I."/>
            <person name="Brannstrom I.O."/>
            <person name="Guillou S."/>
            <person name="Cros-Aarteil S."/>
            <person name="Calhoun S."/>
            <person name="Haridas S."/>
            <person name="Kuo A."/>
            <person name="Mondo S."/>
            <person name="Pangilinan J."/>
            <person name="Riley R."/>
            <person name="LaButti K."/>
            <person name="Andreopoulos B."/>
            <person name="Lipzen A."/>
            <person name="Chen C."/>
            <person name="Yan M."/>
            <person name="Daum C."/>
            <person name="Ng V."/>
            <person name="Clum A."/>
            <person name="Steindorff A."/>
            <person name="Ohm R.A."/>
            <person name="Martin F."/>
            <person name="Silar P."/>
            <person name="Natvig D.O."/>
            <person name="Lalanne C."/>
            <person name="Gautier V."/>
            <person name="Ament-Velasquez S.L."/>
            <person name="Kruys A."/>
            <person name="Hutchinson M.I."/>
            <person name="Powell A.J."/>
            <person name="Barry K."/>
            <person name="Miller A.N."/>
            <person name="Grigoriev I.V."/>
            <person name="Debuchy R."/>
            <person name="Gladieux P."/>
            <person name="Hiltunen Thoren M."/>
            <person name="Johannesson H."/>
        </authorList>
    </citation>
    <scope>NUCLEOTIDE SEQUENCE</scope>
    <source>
        <strain evidence="2">CBS 892.96</strain>
    </source>
</reference>
<protein>
    <submittedName>
        <fullName evidence="2">Uncharacterized protein</fullName>
    </submittedName>
</protein>
<evidence type="ECO:0000256" key="1">
    <source>
        <dbReference type="SAM" id="MobiDB-lite"/>
    </source>
</evidence>
<name>A0AAN7A492_9PEZI</name>
<comment type="caution">
    <text evidence="2">The sequence shown here is derived from an EMBL/GenBank/DDBJ whole genome shotgun (WGS) entry which is preliminary data.</text>
</comment>
<reference evidence="2" key="2">
    <citation type="submission" date="2023-05" db="EMBL/GenBank/DDBJ databases">
        <authorList>
            <consortium name="Lawrence Berkeley National Laboratory"/>
            <person name="Steindorff A."/>
            <person name="Hensen N."/>
            <person name="Bonometti L."/>
            <person name="Westerberg I."/>
            <person name="Brannstrom I.O."/>
            <person name="Guillou S."/>
            <person name="Cros-Aarteil S."/>
            <person name="Calhoun S."/>
            <person name="Haridas S."/>
            <person name="Kuo A."/>
            <person name="Mondo S."/>
            <person name="Pangilinan J."/>
            <person name="Riley R."/>
            <person name="Labutti K."/>
            <person name="Andreopoulos B."/>
            <person name="Lipzen A."/>
            <person name="Chen C."/>
            <person name="Yanf M."/>
            <person name="Daum C."/>
            <person name="Ng V."/>
            <person name="Clum A."/>
            <person name="Ohm R."/>
            <person name="Martin F."/>
            <person name="Silar P."/>
            <person name="Natvig D."/>
            <person name="Lalanne C."/>
            <person name="Gautier V."/>
            <person name="Ament-Velasquez S.L."/>
            <person name="Kruys A."/>
            <person name="Hutchinson M.I."/>
            <person name="Powell A.J."/>
            <person name="Barry K."/>
            <person name="Miller A.N."/>
            <person name="Grigoriev I.V."/>
            <person name="Debuchy R."/>
            <person name="Gladieux P."/>
            <person name="Thoren M.H."/>
            <person name="Johannesson H."/>
        </authorList>
    </citation>
    <scope>NUCLEOTIDE SEQUENCE</scope>
    <source>
        <strain evidence="2">CBS 892.96</strain>
    </source>
</reference>
<accession>A0AAN7A492</accession>